<gene>
    <name evidence="1" type="ORF">EDB92DRAFT_390096</name>
</gene>
<organism evidence="1 2">
    <name type="scientific">Lactarius akahatsu</name>
    <dbReference type="NCBI Taxonomy" id="416441"/>
    <lineage>
        <taxon>Eukaryota</taxon>
        <taxon>Fungi</taxon>
        <taxon>Dikarya</taxon>
        <taxon>Basidiomycota</taxon>
        <taxon>Agaricomycotina</taxon>
        <taxon>Agaricomycetes</taxon>
        <taxon>Russulales</taxon>
        <taxon>Russulaceae</taxon>
        <taxon>Lactarius</taxon>
    </lineage>
</organism>
<comment type="caution">
    <text evidence="1">The sequence shown here is derived from an EMBL/GenBank/DDBJ whole genome shotgun (WGS) entry which is preliminary data.</text>
</comment>
<evidence type="ECO:0000313" key="2">
    <source>
        <dbReference type="Proteomes" id="UP001201163"/>
    </source>
</evidence>
<keyword evidence="2" id="KW-1185">Reference proteome</keyword>
<proteinExistence type="predicted"/>
<sequence length="128" mass="14330">MKPNGFLRSPFILPVAETYLGFASRSVLRPSLGPKSPPKGLYVMILTAVERAMRAHLTGRFNAPGDFNHRTSWNAMKDFDRILDQVSESCWARALDFVDCDKENLDESVLSAYRADFYLSSSPTKPGV</sequence>
<dbReference type="EMBL" id="JAKELL010000177">
    <property type="protein sequence ID" value="KAH8979307.1"/>
    <property type="molecule type" value="Genomic_DNA"/>
</dbReference>
<reference evidence="1" key="1">
    <citation type="submission" date="2022-01" db="EMBL/GenBank/DDBJ databases">
        <title>Comparative genomics reveals a dynamic genome evolution in the ectomycorrhizal milk-cap (Lactarius) mushrooms.</title>
        <authorList>
            <consortium name="DOE Joint Genome Institute"/>
            <person name="Lebreton A."/>
            <person name="Tang N."/>
            <person name="Kuo A."/>
            <person name="LaButti K."/>
            <person name="Drula E."/>
            <person name="Barry K."/>
            <person name="Clum A."/>
            <person name="Lipzen A."/>
            <person name="Mousain D."/>
            <person name="Ng V."/>
            <person name="Wang R."/>
            <person name="Wang X."/>
            <person name="Dai Y."/>
            <person name="Henrissat B."/>
            <person name="Grigoriev I.V."/>
            <person name="Guerin-Laguette A."/>
            <person name="Yu F."/>
            <person name="Martin F.M."/>
        </authorList>
    </citation>
    <scope>NUCLEOTIDE SEQUENCE</scope>
    <source>
        <strain evidence="1">QP</strain>
    </source>
</reference>
<protein>
    <submittedName>
        <fullName evidence="1">Uncharacterized protein</fullName>
    </submittedName>
</protein>
<dbReference type="Proteomes" id="UP001201163">
    <property type="component" value="Unassembled WGS sequence"/>
</dbReference>
<accession>A0AAD4L4C7</accession>
<evidence type="ECO:0000313" key="1">
    <source>
        <dbReference type="EMBL" id="KAH8979307.1"/>
    </source>
</evidence>
<name>A0AAD4L4C7_9AGAM</name>
<dbReference type="AlphaFoldDB" id="A0AAD4L4C7"/>